<dbReference type="InterPro" id="IPR043993">
    <property type="entry name" value="T4SS_pilin"/>
</dbReference>
<sequence>MTFKEFINYIISTLITPFFSILLGAAVVFFLWNMMGVYKNSDNPEELAKMKKQAMWGIIAITVMVSMWGLVNFVTGSLKLKTSERINLDRFDRPL</sequence>
<proteinExistence type="predicted"/>
<comment type="caution">
    <text evidence="2">The sequence shown here is derived from an EMBL/GenBank/DDBJ whole genome shotgun (WGS) entry which is preliminary data.</text>
</comment>
<keyword evidence="1" id="KW-0812">Transmembrane</keyword>
<evidence type="ECO:0000313" key="2">
    <source>
        <dbReference type="EMBL" id="KKT36750.1"/>
    </source>
</evidence>
<accession>A0A837I6R0</accession>
<evidence type="ECO:0000256" key="1">
    <source>
        <dbReference type="SAM" id="Phobius"/>
    </source>
</evidence>
<name>A0A837I6R0_9BACT</name>
<dbReference type="Proteomes" id="UP000033815">
    <property type="component" value="Unassembled WGS sequence"/>
</dbReference>
<keyword evidence="1" id="KW-1133">Transmembrane helix</keyword>
<organism evidence="2 3">
    <name type="scientific">Candidatus Nomurabacteria bacterium GW2011_GWB1_44_12</name>
    <dbReference type="NCBI Taxonomy" id="1618748"/>
    <lineage>
        <taxon>Bacteria</taxon>
        <taxon>Candidatus Nomuraibacteriota</taxon>
    </lineage>
</organism>
<dbReference type="Pfam" id="PF18895">
    <property type="entry name" value="T4SS_pilin"/>
    <property type="match status" value="1"/>
</dbReference>
<reference evidence="2 3" key="1">
    <citation type="journal article" date="2015" name="Nature">
        <title>rRNA introns, odd ribosomes, and small enigmatic genomes across a large radiation of phyla.</title>
        <authorList>
            <person name="Brown C.T."/>
            <person name="Hug L.A."/>
            <person name="Thomas B.C."/>
            <person name="Sharon I."/>
            <person name="Castelle C.J."/>
            <person name="Singh A."/>
            <person name="Wilkins M.J."/>
            <person name="Williams K.H."/>
            <person name="Banfield J.F."/>
        </authorList>
    </citation>
    <scope>NUCLEOTIDE SEQUENCE [LARGE SCALE GENOMIC DNA]</scope>
</reference>
<protein>
    <submittedName>
        <fullName evidence="2">Uncharacterized protein</fullName>
    </submittedName>
</protein>
<dbReference type="EMBL" id="LCHP01000004">
    <property type="protein sequence ID" value="KKT36750.1"/>
    <property type="molecule type" value="Genomic_DNA"/>
</dbReference>
<dbReference type="AlphaFoldDB" id="A0A837I6R0"/>
<keyword evidence="1" id="KW-0472">Membrane</keyword>
<feature type="transmembrane region" description="Helical" evidence="1">
    <location>
        <begin position="53"/>
        <end position="71"/>
    </location>
</feature>
<feature type="transmembrane region" description="Helical" evidence="1">
    <location>
        <begin position="6"/>
        <end position="32"/>
    </location>
</feature>
<gene>
    <name evidence="2" type="ORF">UW25_C0004G0078</name>
</gene>
<evidence type="ECO:0000313" key="3">
    <source>
        <dbReference type="Proteomes" id="UP000033815"/>
    </source>
</evidence>